<evidence type="ECO:0000313" key="2">
    <source>
        <dbReference type="Proteomes" id="UP000183700"/>
    </source>
</evidence>
<dbReference type="InterPro" id="IPR009693">
    <property type="entry name" value="Glucitol_operon_activator"/>
</dbReference>
<organism evidence="1 2">
    <name type="scientific">Enterococcus devriesei</name>
    <dbReference type="NCBI Taxonomy" id="319970"/>
    <lineage>
        <taxon>Bacteria</taxon>
        <taxon>Bacillati</taxon>
        <taxon>Bacillota</taxon>
        <taxon>Bacilli</taxon>
        <taxon>Lactobacillales</taxon>
        <taxon>Enterococcaceae</taxon>
        <taxon>Enterococcus</taxon>
    </lineage>
</organism>
<dbReference type="RefSeq" id="WP_071863053.1">
    <property type="nucleotide sequence ID" value="NZ_JBHLVS010000031.1"/>
</dbReference>
<dbReference type="Proteomes" id="UP000183700">
    <property type="component" value="Unassembled WGS sequence"/>
</dbReference>
<protein>
    <recommendedName>
        <fullName evidence="3">Glucitol operon activator protein</fullName>
    </recommendedName>
</protein>
<gene>
    <name evidence="1" type="ORF">RV00_GL000694</name>
</gene>
<accession>A0A1L8SSH9</accession>
<sequence length="160" mass="18026">MNILFLGIIAIAAYIIQTCLGLKQIKNFSMVYARLRKKGKVAIGRRPGKLTSGTILMFSVNQMGLIDEAEMMQGITILARFKPKKQFVGLNIRELNEQHPVFEKENRLTRQAALNAKKIYLEVEKGNYQDTKPVSPVMNVGLHLSMLKQSIQTKFSKGSV</sequence>
<keyword evidence="2" id="KW-1185">Reference proteome</keyword>
<evidence type="ECO:0000313" key="1">
    <source>
        <dbReference type="EMBL" id="OJG34812.1"/>
    </source>
</evidence>
<dbReference type="PIRSF" id="PIRSF011474">
    <property type="entry name" value="Glucitol_operon_activator"/>
    <property type="match status" value="1"/>
</dbReference>
<dbReference type="Pfam" id="PF06923">
    <property type="entry name" value="GutM"/>
    <property type="match status" value="1"/>
</dbReference>
<dbReference type="EMBL" id="JXKM01000012">
    <property type="protein sequence ID" value="OJG34812.1"/>
    <property type="molecule type" value="Genomic_DNA"/>
</dbReference>
<name>A0A1L8SSH9_9ENTE</name>
<dbReference type="OrthoDB" id="9096700at2"/>
<proteinExistence type="predicted"/>
<reference evidence="1 2" key="1">
    <citation type="submission" date="2014-12" db="EMBL/GenBank/DDBJ databases">
        <title>Draft genome sequences of 29 type strains of Enterococci.</title>
        <authorList>
            <person name="Zhong Z."/>
            <person name="Sun Z."/>
            <person name="Liu W."/>
            <person name="Zhang W."/>
            <person name="Zhang H."/>
        </authorList>
    </citation>
    <scope>NUCLEOTIDE SEQUENCE [LARGE SCALE GENOMIC DNA]</scope>
    <source>
        <strain evidence="1 2">DSM 22802</strain>
    </source>
</reference>
<dbReference type="AlphaFoldDB" id="A0A1L8SSH9"/>
<comment type="caution">
    <text evidence="1">The sequence shown here is derived from an EMBL/GenBank/DDBJ whole genome shotgun (WGS) entry which is preliminary data.</text>
</comment>
<evidence type="ECO:0008006" key="3">
    <source>
        <dbReference type="Google" id="ProtNLM"/>
    </source>
</evidence>
<dbReference type="STRING" id="319970.RV00_GL000694"/>